<evidence type="ECO:0008006" key="3">
    <source>
        <dbReference type="Google" id="ProtNLM"/>
    </source>
</evidence>
<evidence type="ECO:0000313" key="1">
    <source>
        <dbReference type="EMBL" id="MBB5283133.1"/>
    </source>
</evidence>
<dbReference type="Proteomes" id="UP000557307">
    <property type="component" value="Unassembled WGS sequence"/>
</dbReference>
<protein>
    <recommendedName>
        <fullName evidence="3">STAS/SEC14 domain-containing protein</fullName>
    </recommendedName>
</protein>
<reference evidence="1 2" key="1">
    <citation type="submission" date="2020-08" db="EMBL/GenBank/DDBJ databases">
        <title>Genomic Encyclopedia of Type Strains, Phase IV (KMG-IV): sequencing the most valuable type-strain genomes for metagenomic binning, comparative biology and taxonomic classification.</title>
        <authorList>
            <person name="Goeker M."/>
        </authorList>
    </citation>
    <scope>NUCLEOTIDE SEQUENCE [LARGE SCALE GENOMIC DNA]</scope>
    <source>
        <strain evidence="1 2">DSM 105074</strain>
    </source>
</reference>
<dbReference type="AlphaFoldDB" id="A0A840TPI2"/>
<dbReference type="Gene3D" id="3.40.50.10600">
    <property type="entry name" value="SpoIIaa-like domains"/>
    <property type="match status" value="1"/>
</dbReference>
<dbReference type="InterPro" id="IPR021866">
    <property type="entry name" value="SpoIIAA-like"/>
</dbReference>
<organism evidence="1 2">
    <name type="scientific">Rhabdobacter roseus</name>
    <dbReference type="NCBI Taxonomy" id="1655419"/>
    <lineage>
        <taxon>Bacteria</taxon>
        <taxon>Pseudomonadati</taxon>
        <taxon>Bacteroidota</taxon>
        <taxon>Cytophagia</taxon>
        <taxon>Cytophagales</taxon>
        <taxon>Cytophagaceae</taxon>
        <taxon>Rhabdobacter</taxon>
    </lineage>
</organism>
<dbReference type="Pfam" id="PF11964">
    <property type="entry name" value="SpoIIAA-like"/>
    <property type="match status" value="1"/>
</dbReference>
<comment type="caution">
    <text evidence="1">The sequence shown here is derived from an EMBL/GenBank/DDBJ whole genome shotgun (WGS) entry which is preliminary data.</text>
</comment>
<dbReference type="EMBL" id="JACHGF010000002">
    <property type="protein sequence ID" value="MBB5283133.1"/>
    <property type="molecule type" value="Genomic_DNA"/>
</dbReference>
<keyword evidence="2" id="KW-1185">Reference proteome</keyword>
<name>A0A840TPI2_9BACT</name>
<dbReference type="InterPro" id="IPR036513">
    <property type="entry name" value="STAS_dom_sf"/>
</dbReference>
<dbReference type="InterPro" id="IPR038396">
    <property type="entry name" value="SpoIIAA-like_sf"/>
</dbReference>
<accession>A0A840TPI2</accession>
<sequence length="119" mass="13445">MFSKIQTTPENVLGVLVTGKITKADYDYLNPLLEAHKQKYGDLRLYVELHDFQWPDAPALWEDLKMTIKYLGPTTKLAITTETDWIEKIAEGAGAVIPGMEVKAFHLPEREQALVWASA</sequence>
<gene>
    <name evidence="1" type="ORF">HNQ92_001259</name>
</gene>
<proteinExistence type="predicted"/>
<dbReference type="RefSeq" id="WP_184172261.1">
    <property type="nucleotide sequence ID" value="NZ_JACHGF010000002.1"/>
</dbReference>
<evidence type="ECO:0000313" key="2">
    <source>
        <dbReference type="Proteomes" id="UP000557307"/>
    </source>
</evidence>
<dbReference type="SUPFAM" id="SSF52091">
    <property type="entry name" value="SpoIIaa-like"/>
    <property type="match status" value="1"/>
</dbReference>